<name>A0A2U3QDG6_9BACT</name>
<gene>
    <name evidence="1" type="ORF">NBG4_10006</name>
</gene>
<dbReference type="AlphaFoldDB" id="A0A2U3QDG6"/>
<evidence type="ECO:0000313" key="2">
    <source>
        <dbReference type="Proteomes" id="UP000245125"/>
    </source>
</evidence>
<keyword evidence="2" id="KW-1185">Reference proteome</keyword>
<evidence type="ECO:0000313" key="1">
    <source>
        <dbReference type="EMBL" id="SPP99472.1"/>
    </source>
</evidence>
<sequence length="98" mass="11111">MTLFSFLRNIKTNRILIGGGYIGRCQKEFFNHLTTYVEKVDIYIVPEISSTSPDGISSVKAGEMLEALRRGDYRQIAEFIVEKTDGRANILPPSDRQL</sequence>
<dbReference type="Proteomes" id="UP000245125">
    <property type="component" value="Unassembled WGS sequence"/>
</dbReference>
<reference evidence="2" key="1">
    <citation type="submission" date="2018-03" db="EMBL/GenBank/DDBJ databases">
        <authorList>
            <person name="Zecchin S."/>
        </authorList>
    </citation>
    <scope>NUCLEOTIDE SEQUENCE [LARGE SCALE GENOMIC DNA]</scope>
</reference>
<dbReference type="EMBL" id="OUUY01000001">
    <property type="protein sequence ID" value="SPP99472.1"/>
    <property type="molecule type" value="Genomic_DNA"/>
</dbReference>
<protein>
    <submittedName>
        <fullName evidence="1">Uncharacterized protein</fullName>
    </submittedName>
</protein>
<organism evidence="1 2">
    <name type="scientific">Candidatus Sulfobium mesophilum</name>
    <dbReference type="NCBI Taxonomy" id="2016548"/>
    <lineage>
        <taxon>Bacteria</taxon>
        <taxon>Pseudomonadati</taxon>
        <taxon>Nitrospirota</taxon>
        <taxon>Nitrospiria</taxon>
        <taxon>Nitrospirales</taxon>
        <taxon>Nitrospiraceae</taxon>
        <taxon>Candidatus Sulfobium</taxon>
    </lineage>
</organism>
<accession>A0A2U3QDG6</accession>
<proteinExistence type="predicted"/>